<evidence type="ECO:0000313" key="3">
    <source>
        <dbReference type="Proteomes" id="UP000030671"/>
    </source>
</evidence>
<feature type="compositionally biased region" description="Pro residues" evidence="1">
    <location>
        <begin position="18"/>
        <end position="27"/>
    </location>
</feature>
<dbReference type="RefSeq" id="XP_009552988.1">
    <property type="nucleotide sequence ID" value="XM_009554693.1"/>
</dbReference>
<dbReference type="AlphaFoldDB" id="W4JPU3"/>
<keyword evidence="3" id="KW-1185">Reference proteome</keyword>
<protein>
    <submittedName>
        <fullName evidence="2">Uncharacterized protein</fullName>
    </submittedName>
</protein>
<name>W4JPU3_HETIT</name>
<dbReference type="HOGENOM" id="CLU_2688124_0_0_1"/>
<feature type="region of interest" description="Disordered" evidence="1">
    <location>
        <begin position="1"/>
        <end position="37"/>
    </location>
</feature>
<dbReference type="GeneID" id="20673044"/>
<organism evidence="2 3">
    <name type="scientific">Heterobasidion irregulare (strain TC 32-1)</name>
    <dbReference type="NCBI Taxonomy" id="747525"/>
    <lineage>
        <taxon>Eukaryota</taxon>
        <taxon>Fungi</taxon>
        <taxon>Dikarya</taxon>
        <taxon>Basidiomycota</taxon>
        <taxon>Agaricomycotina</taxon>
        <taxon>Agaricomycetes</taxon>
        <taxon>Russulales</taxon>
        <taxon>Bondarzewiaceae</taxon>
        <taxon>Heterobasidion</taxon>
        <taxon>Heterobasidion annosum species complex</taxon>
    </lineage>
</organism>
<evidence type="ECO:0000313" key="2">
    <source>
        <dbReference type="EMBL" id="ETW75592.1"/>
    </source>
</evidence>
<gene>
    <name evidence="2" type="ORF">HETIRDRAFT_412616</name>
</gene>
<evidence type="ECO:0000256" key="1">
    <source>
        <dbReference type="SAM" id="MobiDB-lite"/>
    </source>
</evidence>
<proteinExistence type="predicted"/>
<accession>W4JPU3</accession>
<reference evidence="2 3" key="1">
    <citation type="journal article" date="2012" name="New Phytol.">
        <title>Insight into trade-off between wood decay and parasitism from the genome of a fungal forest pathogen.</title>
        <authorList>
            <person name="Olson A."/>
            <person name="Aerts A."/>
            <person name="Asiegbu F."/>
            <person name="Belbahri L."/>
            <person name="Bouzid O."/>
            <person name="Broberg A."/>
            <person name="Canback B."/>
            <person name="Coutinho P.M."/>
            <person name="Cullen D."/>
            <person name="Dalman K."/>
            <person name="Deflorio G."/>
            <person name="van Diepen L.T."/>
            <person name="Dunand C."/>
            <person name="Duplessis S."/>
            <person name="Durling M."/>
            <person name="Gonthier P."/>
            <person name="Grimwood J."/>
            <person name="Fossdal C.G."/>
            <person name="Hansson D."/>
            <person name="Henrissat B."/>
            <person name="Hietala A."/>
            <person name="Himmelstrand K."/>
            <person name="Hoffmeister D."/>
            <person name="Hogberg N."/>
            <person name="James T.Y."/>
            <person name="Karlsson M."/>
            <person name="Kohler A."/>
            <person name="Kues U."/>
            <person name="Lee Y.H."/>
            <person name="Lin Y.C."/>
            <person name="Lind M."/>
            <person name="Lindquist E."/>
            <person name="Lombard V."/>
            <person name="Lucas S."/>
            <person name="Lunden K."/>
            <person name="Morin E."/>
            <person name="Murat C."/>
            <person name="Park J."/>
            <person name="Raffaello T."/>
            <person name="Rouze P."/>
            <person name="Salamov A."/>
            <person name="Schmutz J."/>
            <person name="Solheim H."/>
            <person name="Stahlberg J."/>
            <person name="Velez H."/>
            <person name="de Vries R.P."/>
            <person name="Wiebenga A."/>
            <person name="Woodward S."/>
            <person name="Yakovlev I."/>
            <person name="Garbelotto M."/>
            <person name="Martin F."/>
            <person name="Grigoriev I.V."/>
            <person name="Stenlid J."/>
        </authorList>
    </citation>
    <scope>NUCLEOTIDE SEQUENCE [LARGE SCALE GENOMIC DNA]</scope>
    <source>
        <strain evidence="2 3">TC 32-1</strain>
    </source>
</reference>
<dbReference type="InParanoid" id="W4JPU3"/>
<sequence length="79" mass="8746">MRARATPRRQEPAFACDPQPPARPLDPTPVSSSPRSLATECLRLHQPLGPTHPSSPATYIRTRASRQAHARMLEPSTYC</sequence>
<dbReference type="Proteomes" id="UP000030671">
    <property type="component" value="Unassembled WGS sequence"/>
</dbReference>
<dbReference type="EMBL" id="KI925466">
    <property type="protein sequence ID" value="ETW75592.1"/>
    <property type="molecule type" value="Genomic_DNA"/>
</dbReference>
<dbReference type="KEGG" id="hir:HETIRDRAFT_412616"/>